<comment type="similarity">
    <text evidence="1">Belongs to the WSCD family.</text>
</comment>
<dbReference type="SUPFAM" id="SSF52540">
    <property type="entry name" value="P-loop containing nucleoside triphosphate hydrolases"/>
    <property type="match status" value="1"/>
</dbReference>
<dbReference type="PANTHER" id="PTHR45964:SF9">
    <property type="entry name" value="SULFOTRANSFERASE"/>
    <property type="match status" value="1"/>
</dbReference>
<dbReference type="OMA" id="FRSAWNQ"/>
<organism evidence="2 3">
    <name type="scientific">Daphnia pulex</name>
    <name type="common">Water flea</name>
    <dbReference type="NCBI Taxonomy" id="6669"/>
    <lineage>
        <taxon>Eukaryota</taxon>
        <taxon>Metazoa</taxon>
        <taxon>Ecdysozoa</taxon>
        <taxon>Arthropoda</taxon>
        <taxon>Crustacea</taxon>
        <taxon>Branchiopoda</taxon>
        <taxon>Diplostraca</taxon>
        <taxon>Cladocera</taxon>
        <taxon>Anomopoda</taxon>
        <taxon>Daphniidae</taxon>
        <taxon>Daphnia</taxon>
    </lineage>
</organism>
<keyword evidence="3" id="KW-1185">Reference proteome</keyword>
<dbReference type="OrthoDB" id="5985073at2759"/>
<gene>
    <name evidence="2" type="ORF">DAPPUDRAFT_316374</name>
</gene>
<dbReference type="eggNOG" id="KOG4157">
    <property type="taxonomic scope" value="Eukaryota"/>
</dbReference>
<reference evidence="2 3" key="1">
    <citation type="journal article" date="2011" name="Science">
        <title>The ecoresponsive genome of Daphnia pulex.</title>
        <authorList>
            <person name="Colbourne J.K."/>
            <person name="Pfrender M.E."/>
            <person name="Gilbert D."/>
            <person name="Thomas W.K."/>
            <person name="Tucker A."/>
            <person name="Oakley T.H."/>
            <person name="Tokishita S."/>
            <person name="Aerts A."/>
            <person name="Arnold G.J."/>
            <person name="Basu M.K."/>
            <person name="Bauer D.J."/>
            <person name="Caceres C.E."/>
            <person name="Carmel L."/>
            <person name="Casola C."/>
            <person name="Choi J.H."/>
            <person name="Detter J.C."/>
            <person name="Dong Q."/>
            <person name="Dusheyko S."/>
            <person name="Eads B.D."/>
            <person name="Frohlich T."/>
            <person name="Geiler-Samerotte K.A."/>
            <person name="Gerlach D."/>
            <person name="Hatcher P."/>
            <person name="Jogdeo S."/>
            <person name="Krijgsveld J."/>
            <person name="Kriventseva E.V."/>
            <person name="Kultz D."/>
            <person name="Laforsch C."/>
            <person name="Lindquist E."/>
            <person name="Lopez J."/>
            <person name="Manak J.R."/>
            <person name="Muller J."/>
            <person name="Pangilinan J."/>
            <person name="Patwardhan R.P."/>
            <person name="Pitluck S."/>
            <person name="Pritham E.J."/>
            <person name="Rechtsteiner A."/>
            <person name="Rho M."/>
            <person name="Rogozin I.B."/>
            <person name="Sakarya O."/>
            <person name="Salamov A."/>
            <person name="Schaack S."/>
            <person name="Shapiro H."/>
            <person name="Shiga Y."/>
            <person name="Skalitzky C."/>
            <person name="Smith Z."/>
            <person name="Souvorov A."/>
            <person name="Sung W."/>
            <person name="Tang Z."/>
            <person name="Tsuchiya D."/>
            <person name="Tu H."/>
            <person name="Vos H."/>
            <person name="Wang M."/>
            <person name="Wolf Y.I."/>
            <person name="Yamagata H."/>
            <person name="Yamada T."/>
            <person name="Ye Y."/>
            <person name="Shaw J.R."/>
            <person name="Andrews J."/>
            <person name="Crease T.J."/>
            <person name="Tang H."/>
            <person name="Lucas S.M."/>
            <person name="Robertson H.M."/>
            <person name="Bork P."/>
            <person name="Koonin E.V."/>
            <person name="Zdobnov E.M."/>
            <person name="Grigoriev I.V."/>
            <person name="Lynch M."/>
            <person name="Boore J.L."/>
        </authorList>
    </citation>
    <scope>NUCLEOTIDE SEQUENCE [LARGE SCALE GENOMIC DNA]</scope>
</reference>
<name>E9GCQ0_DAPPU</name>
<evidence type="ECO:0008006" key="4">
    <source>
        <dbReference type="Google" id="ProtNLM"/>
    </source>
</evidence>
<sequence>MALVSYPGSGNTWTRGIIERLSGYFTGRFYGEIMPVDCGCTVVQKTHDFQKYDYKPFVNKSALLIIRNPYKALVSYRNFLTTGNNQTASASLTQFTGPDLLQDKENQFRQLMRYLGLEVDERRLDCVIKHDFSSFKRNSTRSTRNETIRDPFNSVLRGIVDKEIQIVQKALTDYGYELKLTKE</sequence>
<dbReference type="PANTHER" id="PTHR45964">
    <property type="entry name" value="WSCD FAMILY MEMBER CG9164"/>
    <property type="match status" value="1"/>
</dbReference>
<accession>E9GCQ0</accession>
<dbReference type="Gene3D" id="3.40.50.300">
    <property type="entry name" value="P-loop containing nucleotide triphosphate hydrolases"/>
    <property type="match status" value="2"/>
</dbReference>
<dbReference type="STRING" id="6669.E9GCQ0"/>
<protein>
    <recommendedName>
        <fullName evidence="4">Sulfotransferase domain-containing protein</fullName>
    </recommendedName>
</protein>
<dbReference type="Proteomes" id="UP000000305">
    <property type="component" value="Unassembled WGS sequence"/>
</dbReference>
<evidence type="ECO:0000313" key="2">
    <source>
        <dbReference type="EMBL" id="EFX82596.1"/>
    </source>
</evidence>
<evidence type="ECO:0000313" key="3">
    <source>
        <dbReference type="Proteomes" id="UP000000305"/>
    </source>
</evidence>
<dbReference type="PhylomeDB" id="E9GCQ0"/>
<dbReference type="AlphaFoldDB" id="E9GCQ0"/>
<evidence type="ECO:0000256" key="1">
    <source>
        <dbReference type="ARBA" id="ARBA00010236"/>
    </source>
</evidence>
<dbReference type="InterPro" id="IPR027417">
    <property type="entry name" value="P-loop_NTPase"/>
</dbReference>
<dbReference type="HOGENOM" id="CLU_101633_0_0_1"/>
<proteinExistence type="inferred from homology"/>
<dbReference type="KEGG" id="dpx:DAPPUDRAFT_316374"/>
<dbReference type="InParanoid" id="E9GCQ0"/>
<dbReference type="EMBL" id="GL732539">
    <property type="protein sequence ID" value="EFX82596.1"/>
    <property type="molecule type" value="Genomic_DNA"/>
</dbReference>
<dbReference type="InterPro" id="IPR051589">
    <property type="entry name" value="Sialate-O-sulfotransferase"/>
</dbReference>